<protein>
    <recommendedName>
        <fullName evidence="2">Sulfatase N-terminal domain-containing protein</fullName>
    </recommendedName>
</protein>
<feature type="transmembrane region" description="Helical" evidence="1">
    <location>
        <begin position="149"/>
        <end position="171"/>
    </location>
</feature>
<dbReference type="AlphaFoldDB" id="A0A853B942"/>
<evidence type="ECO:0000256" key="1">
    <source>
        <dbReference type="SAM" id="Phobius"/>
    </source>
</evidence>
<evidence type="ECO:0000259" key="2">
    <source>
        <dbReference type="Pfam" id="PF00884"/>
    </source>
</evidence>
<comment type="caution">
    <text evidence="3">The sequence shown here is derived from an EMBL/GenBank/DDBJ whole genome shotgun (WGS) entry which is preliminary data.</text>
</comment>
<feature type="transmembrane region" description="Helical" evidence="1">
    <location>
        <begin position="61"/>
        <end position="84"/>
    </location>
</feature>
<dbReference type="InterPro" id="IPR017850">
    <property type="entry name" value="Alkaline_phosphatase_core_sf"/>
</dbReference>
<evidence type="ECO:0000313" key="4">
    <source>
        <dbReference type="Proteomes" id="UP000549616"/>
    </source>
</evidence>
<keyword evidence="1" id="KW-0812">Transmembrane</keyword>
<proteinExistence type="predicted"/>
<dbReference type="RefSeq" id="WP_179775203.1">
    <property type="nucleotide sequence ID" value="NZ_JACCFK010000001.1"/>
</dbReference>
<name>A0A853B942_9PSEU</name>
<keyword evidence="4" id="KW-1185">Reference proteome</keyword>
<dbReference type="InterPro" id="IPR000917">
    <property type="entry name" value="Sulfatase_N"/>
</dbReference>
<keyword evidence="1" id="KW-0472">Membrane</keyword>
<dbReference type="SUPFAM" id="SSF53649">
    <property type="entry name" value="Alkaline phosphatase-like"/>
    <property type="match status" value="1"/>
</dbReference>
<sequence>MAHPVIARRVADVLACVLVFAALVVPGNPHLLGPGAFLRIPAEALAGIALVLVLPARARRIVAAVAGAFLGVLTLVKIADIGFYRAFDRPFSLVFDWSFAGPALSLLGGAARVATVAGVVLAAIALVALTTLAAVRLARLAADHRATSARIVVVLTAGWIAAALTGAPLAARTTAALAYREVRAVASDLADQREFAAEMATDAFRDTPSDRLLTSLRGKDFLLTFVESYGRVALDDPGVTALLDAATVRLRADGFSARSAFLASPTSGGGSWLAHSTMESGLWVDNQQRYSTFTAGDRLTLSGAFARAGWRTVNVQPENGTDWPEGAVYGFQKIYDARNLGYRGPNFSYATMPDQFALGAFQRAEMTPGHPPVMAELDLVSSHWPWAPLPAPADWNSMGDGSAFTPTGPSVDEVWSDPARVRTAYGDSIEYSLSALVSYVETYGDDDLVLVFLGDHQPNTSVTGEGAGRDVPVTLVARDSAVLGRVARWGWHDGPRPGPDAPVWPMNAFRDRFLGAFGP</sequence>
<organism evidence="3 4">
    <name type="scientific">Amycolatopsis endophytica</name>
    <dbReference type="NCBI Taxonomy" id="860233"/>
    <lineage>
        <taxon>Bacteria</taxon>
        <taxon>Bacillati</taxon>
        <taxon>Actinomycetota</taxon>
        <taxon>Actinomycetes</taxon>
        <taxon>Pseudonocardiales</taxon>
        <taxon>Pseudonocardiaceae</taxon>
        <taxon>Amycolatopsis</taxon>
    </lineage>
</organism>
<accession>A0A853B942</accession>
<feature type="transmembrane region" description="Helical" evidence="1">
    <location>
        <begin position="36"/>
        <end position="54"/>
    </location>
</feature>
<keyword evidence="1" id="KW-1133">Transmembrane helix</keyword>
<feature type="transmembrane region" description="Helical" evidence="1">
    <location>
        <begin position="104"/>
        <end position="137"/>
    </location>
</feature>
<dbReference type="Gene3D" id="3.40.720.10">
    <property type="entry name" value="Alkaline Phosphatase, subunit A"/>
    <property type="match status" value="1"/>
</dbReference>
<dbReference type="EMBL" id="JACCFK010000001">
    <property type="protein sequence ID" value="NYI91292.1"/>
    <property type="molecule type" value="Genomic_DNA"/>
</dbReference>
<dbReference type="Proteomes" id="UP000549616">
    <property type="component" value="Unassembled WGS sequence"/>
</dbReference>
<reference evidence="3 4" key="1">
    <citation type="submission" date="2020-07" db="EMBL/GenBank/DDBJ databases">
        <title>Sequencing the genomes of 1000 actinobacteria strains.</title>
        <authorList>
            <person name="Klenk H.-P."/>
        </authorList>
    </citation>
    <scope>NUCLEOTIDE SEQUENCE [LARGE SCALE GENOMIC DNA]</scope>
    <source>
        <strain evidence="3 4">DSM 104006</strain>
    </source>
</reference>
<dbReference type="Pfam" id="PF00884">
    <property type="entry name" value="Sulfatase"/>
    <property type="match status" value="1"/>
</dbReference>
<evidence type="ECO:0000313" key="3">
    <source>
        <dbReference type="EMBL" id="NYI91292.1"/>
    </source>
</evidence>
<gene>
    <name evidence="3" type="ORF">HNR02_004615</name>
</gene>
<feature type="domain" description="Sulfatase N-terminal" evidence="2">
    <location>
        <begin position="295"/>
        <end position="460"/>
    </location>
</feature>